<dbReference type="SUPFAM" id="SSF50370">
    <property type="entry name" value="Ricin B-like lectins"/>
    <property type="match status" value="1"/>
</dbReference>
<dbReference type="InterPro" id="IPR035992">
    <property type="entry name" value="Ricin_B-like_lectins"/>
</dbReference>
<feature type="region of interest" description="Disordered" evidence="7">
    <location>
        <begin position="3492"/>
        <end position="3511"/>
    </location>
</feature>
<keyword evidence="11" id="KW-1185">Reference proteome</keyword>
<dbReference type="CDD" id="cd00161">
    <property type="entry name" value="beta-trefoil_Ricin-like"/>
    <property type="match status" value="1"/>
</dbReference>
<reference evidence="10 11" key="1">
    <citation type="journal article" date="2023" name="Commun. Biol.">
        <title>Genome analysis of Parmales, the sister group of diatoms, reveals the evolutionary specialization of diatoms from phago-mixotrophs to photoautotrophs.</title>
        <authorList>
            <person name="Ban H."/>
            <person name="Sato S."/>
            <person name="Yoshikawa S."/>
            <person name="Yamada K."/>
            <person name="Nakamura Y."/>
            <person name="Ichinomiya M."/>
            <person name="Sato N."/>
            <person name="Blanc-Mathieu R."/>
            <person name="Endo H."/>
            <person name="Kuwata A."/>
            <person name="Ogata H."/>
        </authorList>
    </citation>
    <scope>NUCLEOTIDE SEQUENCE [LARGE SCALE GENOMIC DNA]</scope>
</reference>
<dbReference type="SMART" id="SM00382">
    <property type="entry name" value="AAA"/>
    <property type="match status" value="1"/>
</dbReference>
<dbReference type="SUPFAM" id="SSF52058">
    <property type="entry name" value="L domain-like"/>
    <property type="match status" value="1"/>
</dbReference>
<keyword evidence="3" id="KW-0067">ATP-binding</keyword>
<dbReference type="InterPro" id="IPR002048">
    <property type="entry name" value="EF_hand_dom"/>
</dbReference>
<evidence type="ECO:0000256" key="7">
    <source>
        <dbReference type="SAM" id="MobiDB-lite"/>
    </source>
</evidence>
<dbReference type="Proteomes" id="UP001165060">
    <property type="component" value="Unassembled WGS sequence"/>
</dbReference>
<dbReference type="EMBL" id="BRYB01002881">
    <property type="protein sequence ID" value="GMI26967.1"/>
    <property type="molecule type" value="Genomic_DNA"/>
</dbReference>
<dbReference type="PROSITE" id="PS50918">
    <property type="entry name" value="WWE"/>
    <property type="match status" value="1"/>
</dbReference>
<feature type="compositionally biased region" description="Basic and acidic residues" evidence="7">
    <location>
        <begin position="4118"/>
        <end position="4131"/>
    </location>
</feature>
<feature type="compositionally biased region" description="Basic and acidic residues" evidence="7">
    <location>
        <begin position="883"/>
        <end position="893"/>
    </location>
</feature>
<feature type="region of interest" description="Disordered" evidence="7">
    <location>
        <begin position="2092"/>
        <end position="2120"/>
    </location>
</feature>
<dbReference type="InterPro" id="IPR004170">
    <property type="entry name" value="WWE_dom"/>
</dbReference>
<feature type="compositionally biased region" description="Acidic residues" evidence="7">
    <location>
        <begin position="2092"/>
        <end position="2111"/>
    </location>
</feature>
<evidence type="ECO:0000259" key="9">
    <source>
        <dbReference type="PROSITE" id="PS50918"/>
    </source>
</evidence>
<dbReference type="PANTHER" id="PTHR24180">
    <property type="entry name" value="CYCLIN-DEPENDENT KINASE INHIBITOR 2C-RELATED"/>
    <property type="match status" value="1"/>
</dbReference>
<feature type="coiled-coil region" evidence="6">
    <location>
        <begin position="558"/>
        <end position="603"/>
    </location>
</feature>
<feature type="domain" description="WWE" evidence="9">
    <location>
        <begin position="4567"/>
        <end position="4649"/>
    </location>
</feature>
<dbReference type="Pfam" id="PF12796">
    <property type="entry name" value="Ank_2"/>
    <property type="match status" value="1"/>
</dbReference>
<evidence type="ECO:0000256" key="2">
    <source>
        <dbReference type="ARBA" id="ARBA00022741"/>
    </source>
</evidence>
<dbReference type="InterPro" id="IPR051637">
    <property type="entry name" value="Ank_repeat_dom-contain_49"/>
</dbReference>
<dbReference type="PROSITE" id="PS50088">
    <property type="entry name" value="ANK_REPEAT"/>
    <property type="match status" value="1"/>
</dbReference>
<feature type="repeat" description="ANK" evidence="5">
    <location>
        <begin position="4910"/>
        <end position="4942"/>
    </location>
</feature>
<evidence type="ECO:0000256" key="6">
    <source>
        <dbReference type="SAM" id="Coils"/>
    </source>
</evidence>
<dbReference type="InterPro" id="IPR032675">
    <property type="entry name" value="LRR_dom_sf"/>
</dbReference>
<feature type="compositionally biased region" description="Basic and acidic residues" evidence="7">
    <location>
        <begin position="3134"/>
        <end position="3145"/>
    </location>
</feature>
<keyword evidence="2" id="KW-0547">Nucleotide-binding</keyword>
<evidence type="ECO:0000256" key="5">
    <source>
        <dbReference type="PROSITE-ProRule" id="PRU00023"/>
    </source>
</evidence>
<comment type="caution">
    <text evidence="10">The sequence shown here is derived from an EMBL/GenBank/DDBJ whole genome shotgun (WGS) entry which is preliminary data.</text>
</comment>
<dbReference type="InterPro" id="IPR018247">
    <property type="entry name" value="EF_Hand_1_Ca_BS"/>
</dbReference>
<feature type="region of interest" description="Disordered" evidence="7">
    <location>
        <begin position="2405"/>
        <end position="2425"/>
    </location>
</feature>
<sequence>MNKLIAPPVGSPSSDVLLTRDPALATDLLSTMNALHVQPGADSLKAVAGKLDPPALMLAKASKFLSALARFNPPDLVFGALNRIRDVLREAAHGKALEEFEKELTDDSLEKEIKEALDKFKTSPSDARPPLVTLLKPYTDKVDELCSMASTFSASRAAIESFSTRLDKIPGVLEKMKADTKPVRDELDKFVKDSSEDAKALQSKVSACRTSTNDALSAAVKEAVAAVESRSEIPSDVPSKLVFSLSTLPLLESLKRCYTEGSAFFNLLAFFEGNIFKMLRSGIEEQLAAVAMKFGSASSVFEGIRDLSRFSADLDLMRATLERASKSATEAAAMAEMNLASTITDLRDRMRDKKALFGSEELMTPRIDDGVKNLQSRFEAFKAQINTTTTSLSTASSLLDIPLPPFEGDFPIESLRKLVKETKDAISSATAELKEVVVDELTSASEALASGIGLDMEDFDAEVGADLLGSLKTLANGVFAAKLAKRQQYKSREVALLSVIRVAADPAIDDDIREQALGALARRKALETNASVRKLLDMNADARVELNNAMSAIQPEEEEDEEEREQRLTAEADAWNDQQAGIANEILERVKQLELAQARAQEEMDPVEKSKLLLKCRQEHATLRQMSRNIEDVSKKLDVVIEFMGNLNSTLLVLDEKLDAILDAVGAMREDLRRLTGKPVLEVFAERKADLLERSTKLRSEVYIPIDGTEKPIRAEIPSEDAAMSLQQMVLNKFLDEKSKKQVLLLSGAAGSGKSTFVRELELLIETTYCEQRARDQDGVTVVLIKVNLPTLVNPLSDLYHETLSKVYGLRDAQINELRDLAQAGKVELVFLLDAYDELKTQVQFKNLYRGNNLEQFRAKVGTAVRTEADGSKEGETDAEGVDESKEEKKEDTATAQSYPKVIITTRSELLQGVSNYTLSFLPLESENVKKDEVEEAEHFFVEFRLAPFDKKLEEFVRYLVSLHRMMSVQSQFSYELQPLDLQTLQFIMFERKSPFSNLTDDGDGTFEQPKTVISAMITALVSPKDATNWEELKKNKTEEERDAVEVDPLRKVQCGFIDNFFREILGEDKKKGYSEKKKGILSLLEIVAYALPPIFFVKNSQQNEVTQALSSLCTKLTSDEANTWLYKDYMEAFRGISELETLVVTPFMTQIVMRILKKLKNLRNTDASMKTQLILQLGDESFDTVWAILELVRKFPSWKSSKTEIDFENMFKVVDATSDPAIFKRELIETILTSVNVDIFKSTENIANLKKCTVLDALFELERSSREFLSVEGSNTTFPKVCFVAQLNGDFKSWNDIKSDELNWGDPAGPATPATDSVADTAAAADPKLRLISNRVNSKEVMLELTPPSPSTLDDLMKLVTDVNKVGSGKVFSSENVSYYDADLATIDRLIENFAVYLKGKSSEDEGKDQAKVRQEMLNEMNVIFNGFKRESFLDFDSIQTILDVADEKWKQRIKRAADEIAEKLKENKTVPPKMRSSVAQGKLGYEIANVLERTLRRQEVRRNQIYNLFLDDFLQLGARKATSGFSYDEVLLEAKAFSERLANLMVKENVSKIIIPKVSKLFGKKGTWDKFISNDNALLTAARNACPITTNPLSFYHKTIQEYLCAEGFKSSIREELAGALTSIGHLYAVLGQSTHVAHSVRMSKADKRKAVRSIARICANISASPWAYVDLQHEVQVRDFLIDMLMDDHEFFPHLKFLLRLGQARAGAAGKDAGLGPNEANALEQVLANVLLILTERLPKREAKTLLHVAAEDGSDFAVHEVLDMLNIMTPANFWREEMITTRDESKDPSFEKGKTPYEYAQLKNHTNIMPFLLEHSVDKVIAEAREVELMKHSVLRETVYIPIKGYGKDSNGDFKKDLVSNPPFDVVEEALDFMVDYTQQVLLIAGEATSGMTTLCEQLHYSMMKKDFEDKRAATKVKDSAIPALCVIRVNLGDLTDPKSNLFRESLETMGINDSKHVNELIKSVQRGRTEIVFVLDGISSLSADLMWQNFYRSNNLEKFRRRSAFLENDSKDFVELTGSHFSRKKGNYDCRGIDGKGKQVADVTKLDDEGKRAQLQEELDDLKMYGLGDKGLEYTFEACKAGVDKNDDDNWEAMDSDEDDDDEDDDGGKATSVSKARAPIAERRLRFDVEDFDSADSRKEMGRDNVCKSLWFRTHKFASVWSDARMGSLTAAVDKQSKAHEDGSESGEIAMYCQLVVNNNNPKDDAMLKMEKHDARDGKQTWRFPQSIFEAKISTHVSLVVMIETDATSPVFTLGDVEVTVSFAGDEMNFPKCIFTVRTDGFAARNRKNPLKYLDSFMPLETSNKRKDNPWEALPAIREIRLDVFSESMPDYVHAKVALDLRRYIVDNFGPMKPLSAGVVDCVESVLFTPSLNKIKVVNYADAESAAAAEVEAQLKAMAEAEESDGAADGSESSKSKTLKRTWTAEKDKFVDGKPKIKLTFENKVKLNKIILTSYPTVTFFKLELPDGQELQSWGAAEPGSSEDRNVDDVNAAPTVTGLSASGLTQVFMVNPSTWAAGSTHKTYILHILRAGGDSDRKLAVTKLHFEGEEMNGMYWPAMRSIFKEMQADYNSEDRVETEADAKAQLARCITILKESMNAKEEGLSGRAEDIFYRLMLLSIGLAKDLEGQREKLIEKARALAIEENRWLEPDYIDAYSKLPELAELVRTPNFAVIVLAVIPQLKMKSAGAGGSNRSSDTKIKNQLELQFDDHNAADIAWGVIENEKKKMMYDGRMNDGYLPGSFRDTFVEAVYKAWTTKLRGKEYSQAELVRSGRLDKMEERLLRALRSRVEAELCAARAMPHDLKNAIEHNPEHADQNEAEEADQPWLTKPHVKSLLKELLGADSKLAGELEQDFVSAKEAEDRTIYVWVKTEECSRAEAEAVDEFDRARVPPEPSKDEEEFDSLTLRFKLVDPPSGAGGAGIAKIEGKDTERRFGANEKVSDVFAYVHQRIFPRKEVEFFLGNSDSTANDDELEWNLYDAIWEDVADWDSVRKVRFKCSWKDQGWGGQKGNLFVMDVDASWRKIDNEVAPHSEAPLEIEIEADTIVKPPRFAYRVGGGGGHEITFVDAVVTLEMRASGIKEENFAGSLKVQMQRPGKTIGTISLGDVSDSTVSDSVLEWQEVELKPGDDLCSRSTHVERTSGSSPSNEGPENVVDGNVRTKYLNHSGAGAGVIMGPLGGEKGVVPCGLRLTSANDCSDRDPTSCLVEGSAGGEGEWKEIAKMEGIEFEERHQRKEFPFTQTEPFAYYRVTFPTIVGDNAMQVAEIQLLKQQVEGEEARVEVVRLDCKWRDQGWGGQKGHLFAKSGDEGDADNEWSQLTGKVAPHSTESVSVVLPETLARKKRVKLGYRVGGGGGHALYVERAILTLEKAGVEFPSPDDSQLWRFNRENGSIENKMSSGGGRLVLSVAEDDASQGAQLRLDELDVDGSAAQEFAYRSHFITNALSSHVYALDVSGGATTPAADVIMWGKHGGKNQRWLFESTGISAKDGTTSAEQQGGEVEDEKKDDELRWSRQKVVLASCTSRGKGLGIGPRVELYRRDDRIKDVGLLDCASETEKFLSKLEPWSICNEVMEQMVAEPWMKLDVLQDSLSGRIKLEAVKDALGVTDMRVSASAERARRIVAKMSSNIEAKLRAMNPWPWVLPAMTRFDGPAGTSDEDLKKLVTKEMTEMIEDVLLNTLKRREIKKTQILGLYFEAKLSANARRLENRYTSEEILLEARAFAEKLAFRMVMENVTKKLVVQSSKLFGSEEGEASAWQEFIVADNPLLVAARQACPVKLSEHGELSFEDTQMMQYLAADKLRRSCIMETTQCHSALESIASTGGGKSGVAGGRHMMLKKGASFTSGRSLRALSAEGAGGLSPARPKHGKSYNLEEAAKRAAAHSKLNAENGGTDSGSSTPSGEGGMRQVERALTHVMTVFGNSPWVLIDLTREEKIRDFLFDMLMDDERFLKRFNTLLELGRAVNVIAKAGHGIGGVDPSHMSNLTQLFDNVMCFLSQALPTYRQGQTLLHAVCAEGNAFSVTRVIEMLESARMFADRAPDGGYDKSETEDGGYINLRDGEGKTPFFHAASSGSLSLVKLLGKPVGDTGNQVAQPWKQSTVTRPELDIMAGKKKNEDEAGMQEKEAADGASQAEVTVTTDKDVLNAHTRREGARDGEYSFNVGLPGCEIAEGGFFMCEVKVLEAPKFEEDRVTEVVDKKLRHRRAHIAGAARLERDYGHQHKLKDLRIGWARGGTMSREDKDIEKAVEFVGASENSIGIGGDGNVHYMDHFFMHHTSNNAVPQELVTAVTRASVAKIPGMTDSFGGMTGTVNLCGKVWFAVVHNTKRDDNFNGARYFENPDNRRKELWLVGLDGVKCLEGSQEKVTMSEEKLDSFDQLEKVTMSEEKLDIYEQLSRNEIHETMSNGFDPNDVKPTYTEEEMAAQHWRIEPVFEKNDVIEVMEKKQWLKATVSKVNGAESYSVAVAGEKKEDKKVMLQVKASSMRKIDGARCWVRQTVGQQEYVMVARKVEKKLSGTDDVEIARKKVTGALANDEVRVDETTQFVCDEGLVNFLNWNDEGTAKSFAEGSVTPSFKKRYDWRQRDQGSEDAGVWKKLDEAVSKELEDRHVHDRERRFMVAKKKYELNDENREAMTLTEGNKKFDVERVEVQEEKPLRVLKVVFFDHRTYYDWTGLRQYVSSDPEIPFAKRPSHTRELAPMFGDADSKETNTSGGDDGNDSDDDQPSIFNDGNVIGLAIRVEKGLESGPSHVKDLYDRSFYFAVNGVWQKIDATKHEGTGALFTRSEQMPMFLAISGINCGGKFKINWGTEAWKYPPKHHQFGEIDGGGLEEGETAIGDGGGVNWKDDGGGSGTLRIQPLVKAAKGPTPALAAAIENKSKVAAHLLKFTAEDGKMIAPSSNLLNVIDQNQRTMLHYAAISGSMELIRALTTEGVAIQTSPDKYTNHPLDYAFKEGSADIARALLGVTRGSSGALVFGIKDNDERCIPGSNSILPESLLSLRKRATADGKHRREAEVFHELVVRMDLSDINKSSSTGKVSLLQKVAGMLDALEGEMRLKTDTTDEQKSERFRLVEFSLSAISFRDGNGWLPAHTLELVRIAKCAKHLDKLSLSFEGITLGHYAMLLEAVFSESHGRQLKTVELHMDLQVQCKEPLLRSLPRTLKRLEKLEVLNLSGCSMEGKLIDELWSLEHLTVLDLSRNRFTGELSSKVAKLTKLKKLDVSFNMLDGALPRELGKLEKLQYLWLAGGDEDEGSEHNSFLDAEVNKPAPTDWTRKREGDEVGDLRGFLNLDAKLTRSYMKDELIAPAFEMHLGGVEAALKEWTDFKAANPVRLVRCPLVSVDSSVASDEVQEWNVGNFAFDEVQAWDGVLSVKLSMGWSDQGYQNQKGNVLGFTVGGGGGHEMHIKNAAVELKVRLTEEEKKNGVKKNVPDGWFVIRSEKKEGYVLQPQAESVTGGKGDVVGFSLDSRVLAGKVEQVFDFADKDRDGVIGQSDFTAFARAVGEAGDGEEMWDE</sequence>
<dbReference type="PROSITE" id="PS50297">
    <property type="entry name" value="ANK_REP_REGION"/>
    <property type="match status" value="1"/>
</dbReference>
<name>A0ABQ6MJC0_9STRA</name>
<dbReference type="PANTHER" id="PTHR24180:SF45">
    <property type="entry name" value="POLY [ADP-RIBOSE] POLYMERASE TANKYRASE"/>
    <property type="match status" value="1"/>
</dbReference>
<evidence type="ECO:0000313" key="10">
    <source>
        <dbReference type="EMBL" id="GMI26967.1"/>
    </source>
</evidence>
<evidence type="ECO:0000313" key="11">
    <source>
        <dbReference type="Proteomes" id="UP001165060"/>
    </source>
</evidence>
<dbReference type="PROSITE" id="PS00018">
    <property type="entry name" value="EF_HAND_1"/>
    <property type="match status" value="1"/>
</dbReference>
<dbReference type="InterPro" id="IPR007111">
    <property type="entry name" value="NACHT_NTPase"/>
</dbReference>
<evidence type="ECO:0000259" key="8">
    <source>
        <dbReference type="PROSITE" id="PS50222"/>
    </source>
</evidence>
<accession>A0ABQ6MJC0</accession>
<dbReference type="Gene3D" id="3.40.50.300">
    <property type="entry name" value="P-loop containing nucleotide triphosphate hydrolases"/>
    <property type="match status" value="1"/>
</dbReference>
<dbReference type="InterPro" id="IPR027417">
    <property type="entry name" value="P-loop_NTPase"/>
</dbReference>
<dbReference type="PROSITE" id="PS50231">
    <property type="entry name" value="RICIN_B_LECTIN"/>
    <property type="match status" value="1"/>
</dbReference>
<evidence type="ECO:0000256" key="4">
    <source>
        <dbReference type="ARBA" id="ARBA00023043"/>
    </source>
</evidence>
<keyword evidence="1" id="KW-0677">Repeat</keyword>
<feature type="region of interest" description="Disordered" evidence="7">
    <location>
        <begin position="4702"/>
        <end position="4728"/>
    </location>
</feature>
<proteinExistence type="predicted"/>
<dbReference type="SMART" id="SM00248">
    <property type="entry name" value="ANK"/>
    <property type="match status" value="7"/>
</dbReference>
<dbReference type="InterPro" id="IPR002110">
    <property type="entry name" value="Ankyrin_rpt"/>
</dbReference>
<dbReference type="InterPro" id="IPR003593">
    <property type="entry name" value="AAA+_ATPase"/>
</dbReference>
<keyword evidence="4 5" id="KW-0040">ANK repeat</keyword>
<dbReference type="Pfam" id="PF05729">
    <property type="entry name" value="NACHT"/>
    <property type="match status" value="1"/>
</dbReference>
<dbReference type="InterPro" id="IPR036770">
    <property type="entry name" value="Ankyrin_rpt-contain_sf"/>
</dbReference>
<dbReference type="Gene3D" id="2.60.120.260">
    <property type="entry name" value="Galactose-binding domain-like"/>
    <property type="match status" value="1"/>
</dbReference>
<feature type="region of interest" description="Disordered" evidence="7">
    <location>
        <begin position="3134"/>
        <end position="3160"/>
    </location>
</feature>
<feature type="domain" description="EF-hand" evidence="8">
    <location>
        <begin position="5470"/>
        <end position="5505"/>
    </location>
</feature>
<feature type="region of interest" description="Disordered" evidence="7">
    <location>
        <begin position="3883"/>
        <end position="3909"/>
    </location>
</feature>
<feature type="region of interest" description="Disordered" evidence="7">
    <location>
        <begin position="4118"/>
        <end position="4138"/>
    </location>
</feature>
<protein>
    <submittedName>
        <fullName evidence="10">Uncharacterized protein</fullName>
    </submittedName>
</protein>
<dbReference type="PROSITE" id="PS50222">
    <property type="entry name" value="EF_HAND_2"/>
    <property type="match status" value="1"/>
</dbReference>
<evidence type="ECO:0000256" key="3">
    <source>
        <dbReference type="ARBA" id="ARBA00022840"/>
    </source>
</evidence>
<gene>
    <name evidence="10" type="ORF">TeGR_g13004</name>
</gene>
<keyword evidence="6" id="KW-0175">Coiled coil</keyword>
<feature type="compositionally biased region" description="Polar residues" evidence="7">
    <location>
        <begin position="3146"/>
        <end position="3155"/>
    </location>
</feature>
<dbReference type="SUPFAM" id="SSF48403">
    <property type="entry name" value="Ankyrin repeat"/>
    <property type="match status" value="1"/>
</dbReference>
<feature type="compositionally biased region" description="Low complexity" evidence="7">
    <location>
        <begin position="3895"/>
        <end position="3905"/>
    </location>
</feature>
<feature type="region of interest" description="Disordered" evidence="7">
    <location>
        <begin position="865"/>
        <end position="895"/>
    </location>
</feature>
<dbReference type="Gene3D" id="2.80.10.50">
    <property type="match status" value="1"/>
</dbReference>
<feature type="non-terminal residue" evidence="10">
    <location>
        <position position="5514"/>
    </location>
</feature>
<feature type="compositionally biased region" description="Basic and acidic residues" evidence="7">
    <location>
        <begin position="867"/>
        <end position="876"/>
    </location>
</feature>
<organism evidence="10 11">
    <name type="scientific">Tetraparma gracilis</name>
    <dbReference type="NCBI Taxonomy" id="2962635"/>
    <lineage>
        <taxon>Eukaryota</taxon>
        <taxon>Sar</taxon>
        <taxon>Stramenopiles</taxon>
        <taxon>Ochrophyta</taxon>
        <taxon>Bolidophyceae</taxon>
        <taxon>Parmales</taxon>
        <taxon>Triparmaceae</taxon>
        <taxon>Tetraparma</taxon>
    </lineage>
</organism>
<dbReference type="Gene3D" id="3.80.10.10">
    <property type="entry name" value="Ribonuclease Inhibitor"/>
    <property type="match status" value="1"/>
</dbReference>
<dbReference type="Gene3D" id="1.25.40.20">
    <property type="entry name" value="Ankyrin repeat-containing domain"/>
    <property type="match status" value="2"/>
</dbReference>
<evidence type="ECO:0000256" key="1">
    <source>
        <dbReference type="ARBA" id="ARBA00022737"/>
    </source>
</evidence>